<dbReference type="Gene3D" id="3.40.960.10">
    <property type="entry name" value="VSR Endonuclease"/>
    <property type="match status" value="1"/>
</dbReference>
<accession>A0A6B2L814</accession>
<protein>
    <recommendedName>
        <fullName evidence="3">RAP domain-containing protein</fullName>
    </recommendedName>
</protein>
<reference evidence="2" key="1">
    <citation type="journal article" date="2020" name="J. Eukaryot. Microbiol.">
        <title>De novo Sequencing, Assembly and Annotation of the Transcriptome for the Free-Living Testate Amoeba Arcella intermedia.</title>
        <authorList>
            <person name="Ribeiro G.M."/>
            <person name="Porfirio-Sousa A.L."/>
            <person name="Maurer-Alcala X.X."/>
            <person name="Katz L.A."/>
            <person name="Lahr D.J.G."/>
        </authorList>
    </citation>
    <scope>NUCLEOTIDE SEQUENCE</scope>
</reference>
<proteinExistence type="predicted"/>
<evidence type="ECO:0008006" key="3">
    <source>
        <dbReference type="Google" id="ProtNLM"/>
    </source>
</evidence>
<dbReference type="EMBL" id="GIBP01004137">
    <property type="protein sequence ID" value="NDV33106.1"/>
    <property type="molecule type" value="Transcribed_RNA"/>
</dbReference>
<feature type="region of interest" description="Disordered" evidence="1">
    <location>
        <begin position="323"/>
        <end position="348"/>
    </location>
</feature>
<organism evidence="2">
    <name type="scientific">Arcella intermedia</name>
    <dbReference type="NCBI Taxonomy" id="1963864"/>
    <lineage>
        <taxon>Eukaryota</taxon>
        <taxon>Amoebozoa</taxon>
        <taxon>Tubulinea</taxon>
        <taxon>Elardia</taxon>
        <taxon>Arcellinida</taxon>
        <taxon>Sphaerothecina</taxon>
        <taxon>Arcellidae</taxon>
        <taxon>Arcella</taxon>
    </lineage>
</organism>
<sequence length="348" mass="41449">MYADYWISYNFLIDNQRGLQEMNVKMFLECPGGPTLLTLFNGSPFDYLNAMYPELGDLKCEGIWSRKVSIEGFLLDFFEDSLWTLKDLSTITKSRFIKYPGGNAILRCHRNSPHLIFQKAYPECMAKFGQRVFRGVWKNKQTNKLIQQAMKHYHIKETKDWYKLSVDQISKLYGRRVSKMNVVRLLDYWFPEEEWEYSKFSEVLNKRSCQRYLGLKLLELFKDEVIIQEYPIRTPNKLHIFDFYIPGRKLIIEYQGELHYYAILNWVSWDELKKKDEEKIRLCESHGLRLVCIPYWWDHSLSALHLIINSKMQTITDMKELHNTTSNPNIPNIHPKHPKPPSKCMSTH</sequence>
<dbReference type="AlphaFoldDB" id="A0A6B2L814"/>
<evidence type="ECO:0000313" key="2">
    <source>
        <dbReference type="EMBL" id="NDV33106.1"/>
    </source>
</evidence>
<name>A0A6B2L814_9EUKA</name>
<evidence type="ECO:0000256" key="1">
    <source>
        <dbReference type="SAM" id="MobiDB-lite"/>
    </source>
</evidence>